<feature type="domain" description="N-acetyltransferase" evidence="4">
    <location>
        <begin position="1"/>
        <end position="163"/>
    </location>
</feature>
<comment type="similarity">
    <text evidence="1">Belongs to the acetyltransferase family.</text>
</comment>
<accession>A0A1S1QBQ2</accession>
<dbReference type="PROSITE" id="PS51186">
    <property type="entry name" value="GNAT"/>
    <property type="match status" value="1"/>
</dbReference>
<dbReference type="Pfam" id="PF00583">
    <property type="entry name" value="Acetyltransf_1"/>
    <property type="match status" value="1"/>
</dbReference>
<reference evidence="6" key="1">
    <citation type="submission" date="2016-07" db="EMBL/GenBank/DDBJ databases">
        <title>Sequence Frankia sp. strain CcI1.17.</title>
        <authorList>
            <person name="Ghodhbane-Gtari F."/>
            <person name="Swanson E."/>
            <person name="Gueddou A."/>
            <person name="Morris K."/>
            <person name="Hezbri K."/>
            <person name="Ktari A."/>
            <person name="Nouioui I."/>
            <person name="Abebe-Akele F."/>
            <person name="Simpson S."/>
            <person name="Thomas K."/>
            <person name="Gtari M."/>
            <person name="Tisa L.S."/>
            <person name="Hurst S."/>
        </authorList>
    </citation>
    <scope>NUCLEOTIDE SEQUENCE [LARGE SCALE GENOMIC DNA]</scope>
    <source>
        <strain evidence="6">Cc1.17</strain>
    </source>
</reference>
<gene>
    <name evidence="5" type="ORF">CC117_06930</name>
</gene>
<dbReference type="InterPro" id="IPR051016">
    <property type="entry name" value="Diverse_Substrate_AcTransf"/>
</dbReference>
<dbReference type="CDD" id="cd04301">
    <property type="entry name" value="NAT_SF"/>
    <property type="match status" value="1"/>
</dbReference>
<protein>
    <submittedName>
        <fullName evidence="5">Acetyltransferase</fullName>
    </submittedName>
</protein>
<proteinExistence type="inferred from homology"/>
<dbReference type="PANTHER" id="PTHR10545:SF29">
    <property type="entry name" value="GH14572P-RELATED"/>
    <property type="match status" value="1"/>
</dbReference>
<dbReference type="InterPro" id="IPR016181">
    <property type="entry name" value="Acyl_CoA_acyltransferase"/>
</dbReference>
<evidence type="ECO:0000259" key="4">
    <source>
        <dbReference type="PROSITE" id="PS51186"/>
    </source>
</evidence>
<dbReference type="GO" id="GO:0008080">
    <property type="term" value="F:N-acetyltransferase activity"/>
    <property type="evidence" value="ECO:0007669"/>
    <property type="project" value="UniProtKB-ARBA"/>
</dbReference>
<dbReference type="Gene3D" id="3.40.630.30">
    <property type="match status" value="1"/>
</dbReference>
<dbReference type="PANTHER" id="PTHR10545">
    <property type="entry name" value="DIAMINE N-ACETYLTRANSFERASE"/>
    <property type="match status" value="1"/>
</dbReference>
<dbReference type="OrthoDB" id="9805924at2"/>
<dbReference type="SUPFAM" id="SSF55729">
    <property type="entry name" value="Acyl-CoA N-acyltransferases (Nat)"/>
    <property type="match status" value="1"/>
</dbReference>
<dbReference type="Proteomes" id="UP000179627">
    <property type="component" value="Unassembled WGS sequence"/>
</dbReference>
<dbReference type="RefSeq" id="WP_071089364.1">
    <property type="nucleotide sequence ID" value="NZ_MBLM01000152.1"/>
</dbReference>
<sequence length="167" mass="18422">MIRTAERADVVPVIGLVRDLAAYEREPDAVAMTPDDLTVALFGDPPAVHCLVATAPGQGGDVLGCALWHPTFSTWTGQAGMYLVDLFVRPEHRREGHGRALLRELARLCARHGYQRLEWAVLDWNTPAHDFYRSVGATATEEWTTWRLDAAAIDALAHRRPPGDDVG</sequence>
<name>A0A1S1QBQ2_9ACTN</name>
<keyword evidence="6" id="KW-1185">Reference proteome</keyword>
<organism evidence="5 6">
    <name type="scientific">Parafrankia colletiae</name>
    <dbReference type="NCBI Taxonomy" id="573497"/>
    <lineage>
        <taxon>Bacteria</taxon>
        <taxon>Bacillati</taxon>
        <taxon>Actinomycetota</taxon>
        <taxon>Actinomycetes</taxon>
        <taxon>Frankiales</taxon>
        <taxon>Frankiaceae</taxon>
        <taxon>Parafrankia</taxon>
    </lineage>
</organism>
<dbReference type="FunFam" id="3.40.630.30:FF:000064">
    <property type="entry name" value="GNAT family acetyltransferase"/>
    <property type="match status" value="1"/>
</dbReference>
<comment type="caution">
    <text evidence="5">The sequence shown here is derived from an EMBL/GenBank/DDBJ whole genome shotgun (WGS) entry which is preliminary data.</text>
</comment>
<dbReference type="InterPro" id="IPR000182">
    <property type="entry name" value="GNAT_dom"/>
</dbReference>
<evidence type="ECO:0000313" key="6">
    <source>
        <dbReference type="Proteomes" id="UP000179627"/>
    </source>
</evidence>
<keyword evidence="2 5" id="KW-0808">Transferase</keyword>
<dbReference type="AlphaFoldDB" id="A0A1S1QBQ2"/>
<dbReference type="EMBL" id="MBLM01000152">
    <property type="protein sequence ID" value="OHV30645.1"/>
    <property type="molecule type" value="Genomic_DNA"/>
</dbReference>
<evidence type="ECO:0000256" key="1">
    <source>
        <dbReference type="ARBA" id="ARBA00008694"/>
    </source>
</evidence>
<evidence type="ECO:0000256" key="2">
    <source>
        <dbReference type="ARBA" id="ARBA00022679"/>
    </source>
</evidence>
<keyword evidence="3" id="KW-0012">Acyltransferase</keyword>
<evidence type="ECO:0000313" key="5">
    <source>
        <dbReference type="EMBL" id="OHV30645.1"/>
    </source>
</evidence>
<evidence type="ECO:0000256" key="3">
    <source>
        <dbReference type="ARBA" id="ARBA00023315"/>
    </source>
</evidence>